<dbReference type="EMBL" id="LNQE01000230">
    <property type="protein sequence ID" value="KUG28339.1"/>
    <property type="molecule type" value="Genomic_DNA"/>
</dbReference>
<comment type="caution">
    <text evidence="2">The sequence shown here is derived from an EMBL/GenBank/DDBJ whole genome shotgun (WGS) entry which is preliminary data.</text>
</comment>
<proteinExistence type="predicted"/>
<gene>
    <name evidence="2" type="ORF">ASZ90_001782</name>
</gene>
<dbReference type="AlphaFoldDB" id="A0A0W8G764"/>
<organism evidence="2">
    <name type="scientific">hydrocarbon metagenome</name>
    <dbReference type="NCBI Taxonomy" id="938273"/>
    <lineage>
        <taxon>unclassified sequences</taxon>
        <taxon>metagenomes</taxon>
        <taxon>ecological metagenomes</taxon>
    </lineage>
</organism>
<keyword evidence="1" id="KW-0175">Coiled coil</keyword>
<accession>A0A0W8G764</accession>
<protein>
    <submittedName>
        <fullName evidence="2">Uncharacterized protein</fullName>
    </submittedName>
</protein>
<evidence type="ECO:0000256" key="1">
    <source>
        <dbReference type="SAM" id="Coils"/>
    </source>
</evidence>
<sequence length="142" mass="15849">MKLSRAAAPSLLSIGIAALCLAVFLLALPAHEARAMAKRPAKTPAMEQADQLMPETLKVDVDRMAGEYREIKGRLEEADNRLLDVERRMAAETTQAGKDALASLHADAKAEQARLIQEAETMKIELDYMREVLRTKIKEYRD</sequence>
<reference evidence="2" key="1">
    <citation type="journal article" date="2015" name="Proc. Natl. Acad. Sci. U.S.A.">
        <title>Networks of energetic and metabolic interactions define dynamics in microbial communities.</title>
        <authorList>
            <person name="Embree M."/>
            <person name="Liu J.K."/>
            <person name="Al-Bassam M.M."/>
            <person name="Zengler K."/>
        </authorList>
    </citation>
    <scope>NUCLEOTIDE SEQUENCE</scope>
</reference>
<name>A0A0W8G764_9ZZZZ</name>
<evidence type="ECO:0000313" key="2">
    <source>
        <dbReference type="EMBL" id="KUG28339.1"/>
    </source>
</evidence>
<feature type="coiled-coil region" evidence="1">
    <location>
        <begin position="61"/>
        <end position="125"/>
    </location>
</feature>